<accession>A0A1W2FCZ2</accession>
<sequence>MAPFTYADAVKLLGGNENKVVRALDNILGTALLGGSVLSVLDLLSWFDAKRRIHPPVERTGR</sequence>
<gene>
    <name evidence="2" type="ORF">SAMN05661093_06162</name>
</gene>
<proteinExistence type="predicted"/>
<dbReference type="RefSeq" id="WP_084430302.1">
    <property type="nucleotide sequence ID" value="NZ_FWXV01000005.1"/>
</dbReference>
<evidence type="ECO:0000313" key="3">
    <source>
        <dbReference type="Proteomes" id="UP000192674"/>
    </source>
</evidence>
<dbReference type="EMBL" id="FWXV01000005">
    <property type="protein sequence ID" value="SMD19478.1"/>
    <property type="molecule type" value="Genomic_DNA"/>
</dbReference>
<keyword evidence="3" id="KW-1185">Reference proteome</keyword>
<feature type="domain" description="NACHT N-terminal Helical" evidence="1">
    <location>
        <begin position="3"/>
        <end position="52"/>
    </location>
</feature>
<name>A0A1W2FCZ2_KIBAR</name>
<protein>
    <recommendedName>
        <fullName evidence="1">NACHT N-terminal Helical domain-containing protein</fullName>
    </recommendedName>
</protein>
<dbReference type="Proteomes" id="UP000192674">
    <property type="component" value="Unassembled WGS sequence"/>
</dbReference>
<dbReference type="AlphaFoldDB" id="A0A1W2FCZ2"/>
<dbReference type="Pfam" id="PF22738">
    <property type="entry name" value="NNH7"/>
    <property type="match status" value="1"/>
</dbReference>
<dbReference type="InterPro" id="IPR054567">
    <property type="entry name" value="NNH7"/>
</dbReference>
<reference evidence="2 3" key="1">
    <citation type="submission" date="2017-04" db="EMBL/GenBank/DDBJ databases">
        <authorList>
            <person name="Afonso C.L."/>
            <person name="Miller P.J."/>
            <person name="Scott M.A."/>
            <person name="Spackman E."/>
            <person name="Goraichik I."/>
            <person name="Dimitrov K.M."/>
            <person name="Suarez D.L."/>
            <person name="Swayne D.E."/>
        </authorList>
    </citation>
    <scope>NUCLEOTIDE SEQUENCE [LARGE SCALE GENOMIC DNA]</scope>
    <source>
        <strain evidence="2 3">DSM 43828</strain>
    </source>
</reference>
<evidence type="ECO:0000313" key="2">
    <source>
        <dbReference type="EMBL" id="SMD19478.1"/>
    </source>
</evidence>
<evidence type="ECO:0000259" key="1">
    <source>
        <dbReference type="Pfam" id="PF22738"/>
    </source>
</evidence>
<organism evidence="2 3">
    <name type="scientific">Kibdelosporangium aridum</name>
    <dbReference type="NCBI Taxonomy" id="2030"/>
    <lineage>
        <taxon>Bacteria</taxon>
        <taxon>Bacillati</taxon>
        <taxon>Actinomycetota</taxon>
        <taxon>Actinomycetes</taxon>
        <taxon>Pseudonocardiales</taxon>
        <taxon>Pseudonocardiaceae</taxon>
        <taxon>Kibdelosporangium</taxon>
    </lineage>
</organism>